<dbReference type="Proteomes" id="UP000663852">
    <property type="component" value="Unassembled WGS sequence"/>
</dbReference>
<accession>A0A815SV53</accession>
<feature type="transmembrane region" description="Helical" evidence="1">
    <location>
        <begin position="92"/>
        <end position="110"/>
    </location>
</feature>
<evidence type="ECO:0000313" key="2">
    <source>
        <dbReference type="EMBL" id="CAF1374456.1"/>
    </source>
</evidence>
<gene>
    <name evidence="3" type="ORF">EDS130_LOCUS42132</name>
    <name evidence="2" type="ORF">XAT740_LOCUS32722</name>
</gene>
<proteinExistence type="predicted"/>
<reference evidence="3" key="1">
    <citation type="submission" date="2021-02" db="EMBL/GenBank/DDBJ databases">
        <authorList>
            <person name="Nowell W R."/>
        </authorList>
    </citation>
    <scope>NUCLEOTIDE SEQUENCE</scope>
</reference>
<dbReference type="AlphaFoldDB" id="A0A815SV53"/>
<sequence>MIRPSDPDTVYTPIAFVGCSLQFYAPYSDRLIGLVTKDEYEQSLKNINDAGKIWKRYLIVLVLLLPVVALGTVFLIIQGVMGDKINQAGKSVLLAFGIILLAIAMLSIKIHNPAASNNTSSVPQHNTQYHDVEYFSIGDRNDPSSIPKNNFREIQTCFRCKKPRTNPAVKFCTGCGRLFDD</sequence>
<protein>
    <submittedName>
        <fullName evidence="3">Uncharacterized protein</fullName>
    </submittedName>
</protein>
<name>A0A815SV53_ADIRI</name>
<dbReference type="PROSITE" id="PS51257">
    <property type="entry name" value="PROKAR_LIPOPROTEIN"/>
    <property type="match status" value="1"/>
</dbReference>
<keyword evidence="4" id="KW-1185">Reference proteome</keyword>
<keyword evidence="1" id="KW-0472">Membrane</keyword>
<comment type="caution">
    <text evidence="3">The sequence shown here is derived from an EMBL/GenBank/DDBJ whole genome shotgun (WGS) entry which is preliminary data.</text>
</comment>
<evidence type="ECO:0000313" key="5">
    <source>
        <dbReference type="Proteomes" id="UP000663852"/>
    </source>
</evidence>
<keyword evidence="1" id="KW-1133">Transmembrane helix</keyword>
<evidence type="ECO:0000256" key="1">
    <source>
        <dbReference type="SAM" id="Phobius"/>
    </source>
</evidence>
<evidence type="ECO:0000313" key="3">
    <source>
        <dbReference type="EMBL" id="CAF1492872.1"/>
    </source>
</evidence>
<evidence type="ECO:0000313" key="4">
    <source>
        <dbReference type="Proteomes" id="UP000663828"/>
    </source>
</evidence>
<dbReference type="Proteomes" id="UP000663828">
    <property type="component" value="Unassembled WGS sequence"/>
</dbReference>
<organism evidence="3 5">
    <name type="scientific">Adineta ricciae</name>
    <name type="common">Rotifer</name>
    <dbReference type="NCBI Taxonomy" id="249248"/>
    <lineage>
        <taxon>Eukaryota</taxon>
        <taxon>Metazoa</taxon>
        <taxon>Spiralia</taxon>
        <taxon>Gnathifera</taxon>
        <taxon>Rotifera</taxon>
        <taxon>Eurotatoria</taxon>
        <taxon>Bdelloidea</taxon>
        <taxon>Adinetida</taxon>
        <taxon>Adinetidae</taxon>
        <taxon>Adineta</taxon>
    </lineage>
</organism>
<dbReference type="EMBL" id="CAJNOR010003074">
    <property type="protein sequence ID" value="CAF1374456.1"/>
    <property type="molecule type" value="Genomic_DNA"/>
</dbReference>
<keyword evidence="1" id="KW-0812">Transmembrane</keyword>
<feature type="transmembrane region" description="Helical" evidence="1">
    <location>
        <begin position="57"/>
        <end position="80"/>
    </location>
</feature>
<dbReference type="EMBL" id="CAJNOJ010000595">
    <property type="protein sequence ID" value="CAF1492872.1"/>
    <property type="molecule type" value="Genomic_DNA"/>
</dbReference>